<dbReference type="PROSITE" id="PS50005">
    <property type="entry name" value="TPR"/>
    <property type="match status" value="1"/>
</dbReference>
<name>A0A0C2Y4D2_HEBCY</name>
<reference evidence="9" key="2">
    <citation type="submission" date="2015-01" db="EMBL/GenBank/DDBJ databases">
        <title>Evolutionary Origins and Diversification of the Mycorrhizal Mutualists.</title>
        <authorList>
            <consortium name="DOE Joint Genome Institute"/>
            <consortium name="Mycorrhizal Genomics Consortium"/>
            <person name="Kohler A."/>
            <person name="Kuo A."/>
            <person name="Nagy L.G."/>
            <person name="Floudas D."/>
            <person name="Copeland A."/>
            <person name="Barry K.W."/>
            <person name="Cichocki N."/>
            <person name="Veneault-Fourrey C."/>
            <person name="LaButti K."/>
            <person name="Lindquist E.A."/>
            <person name="Lipzen A."/>
            <person name="Lundell T."/>
            <person name="Morin E."/>
            <person name="Murat C."/>
            <person name="Riley R."/>
            <person name="Ohm R."/>
            <person name="Sun H."/>
            <person name="Tunlid A."/>
            <person name="Henrissat B."/>
            <person name="Grigoriev I.V."/>
            <person name="Hibbett D.S."/>
            <person name="Martin F."/>
        </authorList>
    </citation>
    <scope>NUCLEOTIDE SEQUENCE [LARGE SCALE GENOMIC DNA]</scope>
    <source>
        <strain evidence="9">h7</strain>
    </source>
</reference>
<dbReference type="Gene3D" id="1.25.40.10">
    <property type="entry name" value="Tetratricopeptide repeat domain"/>
    <property type="match status" value="1"/>
</dbReference>
<dbReference type="HOGENOM" id="CLU_023272_0_0_1"/>
<dbReference type="Pfam" id="PF13877">
    <property type="entry name" value="RPAP3_C"/>
    <property type="match status" value="1"/>
</dbReference>
<dbReference type="PANTHER" id="PTHR46423:SF1">
    <property type="entry name" value="RNA POLYMERASE II-ASSOCIATED PROTEIN 3"/>
    <property type="match status" value="1"/>
</dbReference>
<feature type="domain" description="RNA-polymerase II-associated protein 3-like C-terminal" evidence="7">
    <location>
        <begin position="307"/>
        <end position="405"/>
    </location>
</feature>
<evidence type="ECO:0000313" key="8">
    <source>
        <dbReference type="EMBL" id="KIM35927.1"/>
    </source>
</evidence>
<evidence type="ECO:0000256" key="2">
    <source>
        <dbReference type="ARBA" id="ARBA00022803"/>
    </source>
</evidence>
<feature type="compositionally biased region" description="Basic and acidic residues" evidence="6">
    <location>
        <begin position="238"/>
        <end position="250"/>
    </location>
</feature>
<evidence type="ECO:0000313" key="9">
    <source>
        <dbReference type="Proteomes" id="UP000053424"/>
    </source>
</evidence>
<dbReference type="SMART" id="SM00028">
    <property type="entry name" value="TPR"/>
    <property type="match status" value="3"/>
</dbReference>
<evidence type="ECO:0000256" key="4">
    <source>
        <dbReference type="ARBA" id="ARBA00040133"/>
    </source>
</evidence>
<feature type="compositionally biased region" description="Polar residues" evidence="6">
    <location>
        <begin position="224"/>
        <end position="237"/>
    </location>
</feature>
<protein>
    <recommendedName>
        <fullName evidence="4">RNA polymerase II-associated protein 3</fullName>
    </recommendedName>
</protein>
<dbReference type="STRING" id="686832.A0A0C2Y4D2"/>
<dbReference type="InterPro" id="IPR051966">
    <property type="entry name" value="RPAP3"/>
</dbReference>
<dbReference type="AlphaFoldDB" id="A0A0C2Y4D2"/>
<dbReference type="OrthoDB" id="629492at2759"/>
<reference evidence="8 9" key="1">
    <citation type="submission" date="2014-04" db="EMBL/GenBank/DDBJ databases">
        <authorList>
            <consortium name="DOE Joint Genome Institute"/>
            <person name="Kuo A."/>
            <person name="Gay G."/>
            <person name="Dore J."/>
            <person name="Kohler A."/>
            <person name="Nagy L.G."/>
            <person name="Floudas D."/>
            <person name="Copeland A."/>
            <person name="Barry K.W."/>
            <person name="Cichocki N."/>
            <person name="Veneault-Fourrey C."/>
            <person name="LaButti K."/>
            <person name="Lindquist E.A."/>
            <person name="Lipzen A."/>
            <person name="Lundell T."/>
            <person name="Morin E."/>
            <person name="Murat C."/>
            <person name="Sun H."/>
            <person name="Tunlid A."/>
            <person name="Henrissat B."/>
            <person name="Grigoriev I.V."/>
            <person name="Hibbett D.S."/>
            <person name="Martin F."/>
            <person name="Nordberg H.P."/>
            <person name="Cantor M.N."/>
            <person name="Hua S.X."/>
        </authorList>
    </citation>
    <scope>NUCLEOTIDE SEQUENCE [LARGE SCALE GENOMIC DNA]</scope>
    <source>
        <strain evidence="9">h7</strain>
    </source>
</reference>
<evidence type="ECO:0000256" key="1">
    <source>
        <dbReference type="ARBA" id="ARBA00022737"/>
    </source>
</evidence>
<evidence type="ECO:0000256" key="6">
    <source>
        <dbReference type="SAM" id="MobiDB-lite"/>
    </source>
</evidence>
<dbReference type="InterPro" id="IPR025986">
    <property type="entry name" value="RPAP3-like_C"/>
</dbReference>
<feature type="region of interest" description="Disordered" evidence="6">
    <location>
        <begin position="151"/>
        <end position="263"/>
    </location>
</feature>
<feature type="repeat" description="TPR" evidence="5">
    <location>
        <begin position="74"/>
        <end position="107"/>
    </location>
</feature>
<feature type="region of interest" description="Disordered" evidence="6">
    <location>
        <begin position="268"/>
        <end position="287"/>
    </location>
</feature>
<dbReference type="GO" id="GO:0101031">
    <property type="term" value="C:protein folding chaperone complex"/>
    <property type="evidence" value="ECO:0007669"/>
    <property type="project" value="TreeGrafter"/>
</dbReference>
<gene>
    <name evidence="8" type="ORF">M413DRAFT_449556</name>
</gene>
<evidence type="ECO:0000256" key="5">
    <source>
        <dbReference type="PROSITE-ProRule" id="PRU00339"/>
    </source>
</evidence>
<keyword evidence="1" id="KW-0677">Repeat</keyword>
<dbReference type="Pfam" id="PF13432">
    <property type="entry name" value="TPR_16"/>
    <property type="match status" value="1"/>
</dbReference>
<dbReference type="EMBL" id="KN831812">
    <property type="protein sequence ID" value="KIM35927.1"/>
    <property type="molecule type" value="Genomic_DNA"/>
</dbReference>
<dbReference type="InterPro" id="IPR011990">
    <property type="entry name" value="TPR-like_helical_dom_sf"/>
</dbReference>
<dbReference type="InterPro" id="IPR019734">
    <property type="entry name" value="TPR_rpt"/>
</dbReference>
<accession>A0A0C2Y4D2</accession>
<keyword evidence="2 5" id="KW-0802">TPR repeat</keyword>
<dbReference type="SUPFAM" id="SSF48452">
    <property type="entry name" value="TPR-like"/>
    <property type="match status" value="1"/>
</dbReference>
<evidence type="ECO:0000256" key="3">
    <source>
        <dbReference type="ARBA" id="ARBA00038275"/>
    </source>
</evidence>
<dbReference type="Proteomes" id="UP000053424">
    <property type="component" value="Unassembled WGS sequence"/>
</dbReference>
<dbReference type="PANTHER" id="PTHR46423">
    <property type="entry name" value="RNA POLYMERASE II-ASSOCIATED PROTEIN 3"/>
    <property type="match status" value="1"/>
</dbReference>
<comment type="similarity">
    <text evidence="3">Belongs to the RPAP3 family.</text>
</comment>
<evidence type="ECO:0000259" key="7">
    <source>
        <dbReference type="Pfam" id="PF13877"/>
    </source>
</evidence>
<keyword evidence="9" id="KW-1185">Reference proteome</keyword>
<sequence>MSKPKALAAKDKGNAAFKGGDYPTAIGHYTAAILADRNDPTYPLNRAAAYLKLGKYEDAERDCTTVIGLDASNVKALFRRGQARVGTGNLLQAQSDFGNVLRIDPANNAAQEELQKVAALIQNEKSKKSKVSIPPVQDVAAATKRRRVPIKIVDPSGSASAKLPEDRSPVAPLVKPKPVEIPKKPISQPDTLEPVSTRFLNPVPPTVGESSSSEPTEPKAKTSPPESTTKPSNSKPQNFKDAKQARESVKPSRVGGGIFRTTGQNTIFPTREIPTPESSVEPDLQTTSSLSSPLEEVVPPLGGVHKPPPTFFEFSKSWWTLNSPEKRWKLITSIPPTQLPALCKTSLEPPLLVSILDTFSKILTVSASNPDGGKQFKNIITQYMEHFTKIPRFSTLVLFLSRAEKDVAKQVWTLLGVGQPEGAWHSVA</sequence>
<organism evidence="8 9">
    <name type="scientific">Hebeloma cylindrosporum</name>
    <dbReference type="NCBI Taxonomy" id="76867"/>
    <lineage>
        <taxon>Eukaryota</taxon>
        <taxon>Fungi</taxon>
        <taxon>Dikarya</taxon>
        <taxon>Basidiomycota</taxon>
        <taxon>Agaricomycotina</taxon>
        <taxon>Agaricomycetes</taxon>
        <taxon>Agaricomycetidae</taxon>
        <taxon>Agaricales</taxon>
        <taxon>Agaricineae</taxon>
        <taxon>Hymenogastraceae</taxon>
        <taxon>Hebeloma</taxon>
    </lineage>
</organism>
<proteinExistence type="inferred from homology"/>